<dbReference type="InterPro" id="IPR016181">
    <property type="entry name" value="Acyl_CoA_acyltransferase"/>
</dbReference>
<proteinExistence type="predicted"/>
<name>A0A3S2VN51_9PROT</name>
<evidence type="ECO:0000259" key="2">
    <source>
        <dbReference type="PROSITE" id="PS51186"/>
    </source>
</evidence>
<dbReference type="PANTHER" id="PTHR43441">
    <property type="entry name" value="RIBOSOMAL-PROTEIN-SERINE ACETYLTRANSFERASE"/>
    <property type="match status" value="1"/>
</dbReference>
<dbReference type="EMBL" id="SADE01000003">
    <property type="protein sequence ID" value="RVU34790.1"/>
    <property type="molecule type" value="Genomic_DNA"/>
</dbReference>
<keyword evidence="3" id="KW-0808">Transferase</keyword>
<feature type="domain" description="N-acetyltransferase" evidence="2">
    <location>
        <begin position="59"/>
        <end position="210"/>
    </location>
</feature>
<evidence type="ECO:0000313" key="3">
    <source>
        <dbReference type="EMBL" id="RVU34790.1"/>
    </source>
</evidence>
<keyword evidence="4" id="KW-1185">Reference proteome</keyword>
<feature type="compositionally biased region" description="Polar residues" evidence="1">
    <location>
        <begin position="1"/>
        <end position="12"/>
    </location>
</feature>
<gene>
    <name evidence="3" type="ORF">EOI86_18260</name>
</gene>
<dbReference type="GO" id="GO:0008999">
    <property type="term" value="F:protein-N-terminal-alanine acetyltransferase activity"/>
    <property type="evidence" value="ECO:0007669"/>
    <property type="project" value="TreeGrafter"/>
</dbReference>
<dbReference type="Gene3D" id="3.40.630.30">
    <property type="match status" value="1"/>
</dbReference>
<dbReference type="Pfam" id="PF13302">
    <property type="entry name" value="Acetyltransf_3"/>
    <property type="match status" value="1"/>
</dbReference>
<reference evidence="4" key="1">
    <citation type="submission" date="2019-01" db="EMBL/GenBank/DDBJ databases">
        <title>Gri0909 isolated from a small marine red alga.</title>
        <authorList>
            <person name="Kim J."/>
            <person name="Jeong S.E."/>
            <person name="Jeon C.O."/>
        </authorList>
    </citation>
    <scope>NUCLEOTIDE SEQUENCE [LARGE SCALE GENOMIC DNA]</scope>
    <source>
        <strain evidence="4">Gri0909</strain>
    </source>
</reference>
<evidence type="ECO:0000256" key="1">
    <source>
        <dbReference type="SAM" id="MobiDB-lite"/>
    </source>
</evidence>
<comment type="caution">
    <text evidence="3">The sequence shown here is derived from an EMBL/GenBank/DDBJ whole genome shotgun (WGS) entry which is preliminary data.</text>
</comment>
<evidence type="ECO:0000313" key="4">
    <source>
        <dbReference type="Proteomes" id="UP000287447"/>
    </source>
</evidence>
<dbReference type="InterPro" id="IPR000182">
    <property type="entry name" value="GNAT_dom"/>
</dbReference>
<dbReference type="GO" id="GO:1990189">
    <property type="term" value="F:protein N-terminal-serine acetyltransferase activity"/>
    <property type="evidence" value="ECO:0007669"/>
    <property type="project" value="TreeGrafter"/>
</dbReference>
<protein>
    <submittedName>
        <fullName evidence="3">N-acetyltransferase</fullName>
    </submittedName>
</protein>
<feature type="region of interest" description="Disordered" evidence="1">
    <location>
        <begin position="1"/>
        <end position="32"/>
    </location>
</feature>
<dbReference type="SUPFAM" id="SSF55729">
    <property type="entry name" value="Acyl-CoA N-acyltransferases (Nat)"/>
    <property type="match status" value="1"/>
</dbReference>
<dbReference type="InterPro" id="IPR051908">
    <property type="entry name" value="Ribosomal_N-acetyltransferase"/>
</dbReference>
<dbReference type="PANTHER" id="PTHR43441:SF2">
    <property type="entry name" value="FAMILY ACETYLTRANSFERASE, PUTATIVE (AFU_ORTHOLOGUE AFUA_7G00850)-RELATED"/>
    <property type="match status" value="1"/>
</dbReference>
<organism evidence="3 4">
    <name type="scientific">Hwanghaeella grinnelliae</name>
    <dbReference type="NCBI Taxonomy" id="2500179"/>
    <lineage>
        <taxon>Bacteria</taxon>
        <taxon>Pseudomonadati</taxon>
        <taxon>Pseudomonadota</taxon>
        <taxon>Alphaproteobacteria</taxon>
        <taxon>Rhodospirillales</taxon>
        <taxon>Rhodospirillaceae</taxon>
        <taxon>Hwanghaeella</taxon>
    </lineage>
</organism>
<dbReference type="AlphaFoldDB" id="A0A3S2VN51"/>
<sequence length="246" mass="27452">MKSMTPEDTASCRNRRGPQMDDLTTLPSGVHPGRTALRGDHVVLAPLNPIEHGALLQEAVVDSLTVETSWRFMPLMPSGDEAGTMAWLKQCAGSAEPSFYALLTPEGDEAGGMVSYLNIVPQNGTVELGHIWFRPAWRGSVRTTEAIFLMMVHAFDKLGYRRVEWKCDAMNAPSRAAALRFGFRFEGVFLNHYIIRGRNRDTAWYSITAEEWPAVREAFQTWLEDGNFDEGGGQKTALSTLTRALW</sequence>
<accession>A0A3S2VN51</accession>
<dbReference type="PROSITE" id="PS51186">
    <property type="entry name" value="GNAT"/>
    <property type="match status" value="1"/>
</dbReference>
<dbReference type="Proteomes" id="UP000287447">
    <property type="component" value="Unassembled WGS sequence"/>
</dbReference>